<sequence>MLSNTMCTFAPVVVAMIVNRRANEGENRCFFSDNQGNAFPKIRLFTKRGGTNKAEWATCEKHSALAPTWIICQFNDRCATLYALELKFHYLDNKLSLESRCANLMDRIERAASFKLNEFFNASENTCDFHRLYEDHEALGGHLYLLFSTKRNGAPTD</sequence>
<keyword evidence="1" id="KW-1185">Reference proteome</keyword>
<protein>
    <submittedName>
        <fullName evidence="2">Uncharacterized protein</fullName>
    </submittedName>
</protein>
<evidence type="ECO:0000313" key="1">
    <source>
        <dbReference type="Proteomes" id="UP000887565"/>
    </source>
</evidence>
<evidence type="ECO:0000313" key="2">
    <source>
        <dbReference type="WBParaSite" id="nRc.2.0.1.t10754-RA"/>
    </source>
</evidence>
<dbReference type="AlphaFoldDB" id="A0A915I9A3"/>
<dbReference type="Proteomes" id="UP000887565">
    <property type="component" value="Unplaced"/>
</dbReference>
<organism evidence="1 2">
    <name type="scientific">Romanomermis culicivorax</name>
    <name type="common">Nematode worm</name>
    <dbReference type="NCBI Taxonomy" id="13658"/>
    <lineage>
        <taxon>Eukaryota</taxon>
        <taxon>Metazoa</taxon>
        <taxon>Ecdysozoa</taxon>
        <taxon>Nematoda</taxon>
        <taxon>Enoplea</taxon>
        <taxon>Dorylaimia</taxon>
        <taxon>Mermithida</taxon>
        <taxon>Mermithoidea</taxon>
        <taxon>Mermithidae</taxon>
        <taxon>Romanomermis</taxon>
    </lineage>
</organism>
<name>A0A915I9A3_ROMCU</name>
<accession>A0A915I9A3</accession>
<dbReference type="WBParaSite" id="nRc.2.0.1.t10754-RA">
    <property type="protein sequence ID" value="nRc.2.0.1.t10754-RA"/>
    <property type="gene ID" value="nRc.2.0.1.g10754"/>
</dbReference>
<proteinExistence type="predicted"/>
<reference evidence="2" key="1">
    <citation type="submission" date="2022-11" db="UniProtKB">
        <authorList>
            <consortium name="WormBaseParasite"/>
        </authorList>
    </citation>
    <scope>IDENTIFICATION</scope>
</reference>